<proteinExistence type="predicted"/>
<sequence>MSDKPCDVKGCTETSFKTVPADLARKAFTFDDSKTKVHLCKSHYKEYKKKTKQDREVDRMDWV</sequence>
<evidence type="ECO:0000313" key="2">
    <source>
        <dbReference type="Proteomes" id="UP001451606"/>
    </source>
</evidence>
<dbReference type="RefSeq" id="WP_393971467.1">
    <property type="nucleotide sequence ID" value="NZ_CP133772.1"/>
</dbReference>
<reference evidence="1 2" key="1">
    <citation type="submission" date="2023-09" db="EMBL/GenBank/DDBJ databases">
        <authorList>
            <person name="Golyshina O.V."/>
            <person name="Lunev E.A."/>
            <person name="Bargiela R."/>
            <person name="Gaines M.C."/>
            <person name="Daum B."/>
            <person name="Bale N.J."/>
            <person name="Koenen M."/>
            <person name="Sinninghe Damst J.S."/>
            <person name="Yakimov M."/>
            <person name="Golyshin P.N."/>
        </authorList>
    </citation>
    <scope>NUCLEOTIDE SEQUENCE [LARGE SCALE GENOMIC DNA]</scope>
    <source>
        <strain evidence="1 2">M1</strain>
    </source>
</reference>
<accession>A0AAX4NEE1</accession>
<name>A0AAX4NEE1_9ARCH</name>
<keyword evidence="2" id="KW-1185">Reference proteome</keyword>
<gene>
    <name evidence="1" type="ORF">OXIME_000024</name>
</gene>
<organism evidence="1 2">
    <name type="scientific">Oxyplasma meridianum</name>
    <dbReference type="NCBI Taxonomy" id="3073602"/>
    <lineage>
        <taxon>Archaea</taxon>
        <taxon>Methanobacteriati</taxon>
        <taxon>Thermoplasmatota</taxon>
        <taxon>Thermoplasmata</taxon>
        <taxon>Thermoplasmatales</taxon>
        <taxon>Thermoplasmataceae</taxon>
        <taxon>Oxyplasma</taxon>
    </lineage>
</organism>
<evidence type="ECO:0000313" key="1">
    <source>
        <dbReference type="EMBL" id="WYX99493.1"/>
    </source>
</evidence>
<dbReference type="AlphaFoldDB" id="A0AAX4NEE1"/>
<dbReference type="GeneID" id="95966748"/>
<protein>
    <recommendedName>
        <fullName evidence="3">YHS domain-containing protein</fullName>
    </recommendedName>
</protein>
<evidence type="ECO:0008006" key="3">
    <source>
        <dbReference type="Google" id="ProtNLM"/>
    </source>
</evidence>
<dbReference type="Proteomes" id="UP001451606">
    <property type="component" value="Chromosome"/>
</dbReference>
<dbReference type="KEGG" id="omr:OXIME_000024"/>
<dbReference type="EMBL" id="CP133772">
    <property type="protein sequence ID" value="WYX99493.1"/>
    <property type="molecule type" value="Genomic_DNA"/>
</dbReference>